<evidence type="ECO:0000313" key="1">
    <source>
        <dbReference type="EMBL" id="TWD73149.1"/>
    </source>
</evidence>
<reference evidence="1 2" key="1">
    <citation type="submission" date="2019-06" db="EMBL/GenBank/DDBJ databases">
        <title>Sequencing the genomes of 1000 actinobacteria strains.</title>
        <authorList>
            <person name="Klenk H.-P."/>
        </authorList>
    </citation>
    <scope>NUCLEOTIDE SEQUENCE [LARGE SCALE GENOMIC DNA]</scope>
    <source>
        <strain evidence="1 2">DSM 24683</strain>
    </source>
</reference>
<dbReference type="Proteomes" id="UP000318380">
    <property type="component" value="Unassembled WGS sequence"/>
</dbReference>
<organism evidence="1 2">
    <name type="scientific">Kribbella amoyensis</name>
    <dbReference type="NCBI Taxonomy" id="996641"/>
    <lineage>
        <taxon>Bacteria</taxon>
        <taxon>Bacillati</taxon>
        <taxon>Actinomycetota</taxon>
        <taxon>Actinomycetes</taxon>
        <taxon>Propionibacteriales</taxon>
        <taxon>Kribbellaceae</taxon>
        <taxon>Kribbella</taxon>
    </lineage>
</organism>
<keyword evidence="2" id="KW-1185">Reference proteome</keyword>
<evidence type="ECO:0000313" key="2">
    <source>
        <dbReference type="Proteomes" id="UP000318380"/>
    </source>
</evidence>
<name>A0A561B2Q9_9ACTN</name>
<proteinExistence type="predicted"/>
<dbReference type="AlphaFoldDB" id="A0A561B2Q9"/>
<dbReference type="EMBL" id="VIVK01000003">
    <property type="protein sequence ID" value="TWD73149.1"/>
    <property type="molecule type" value="Genomic_DNA"/>
</dbReference>
<sequence>MIPVFSYPTLFGDVDLEVLSVTVDGGDLPYSKISRAERTVALDQAGRADWHSATLQLRGTIPDGEVVDGPWSDVSCLAILSEKATNARSTARLARGVDGRWHGAIELVRGSHSGRAILGLAAVATVGDVGGRVIGTARQDWYIDIQAADPIRQRAVDIVHADFADGEQDWLKPFKDSPWIVDTTGDIPTVYLNTGGVEGLLDILDGVGGDSAEKLLREVTASQIAQDAWTAMFHTAIADLEFDEDGTPLLPSGWRGQVLRMMLPDILPGRQLNDALYEINERRSKGFGWSGLQSSIQFAVGRRTQVTKKLTNGVRTVVRGDEGERR</sequence>
<dbReference type="RefSeq" id="WP_145814348.1">
    <property type="nucleotide sequence ID" value="NZ_VIVK01000003.1"/>
</dbReference>
<protein>
    <submittedName>
        <fullName evidence="1">Uncharacterized protein</fullName>
    </submittedName>
</protein>
<gene>
    <name evidence="1" type="ORF">FB561_7034</name>
</gene>
<dbReference type="OrthoDB" id="4562192at2"/>
<comment type="caution">
    <text evidence="1">The sequence shown here is derived from an EMBL/GenBank/DDBJ whole genome shotgun (WGS) entry which is preliminary data.</text>
</comment>
<accession>A0A561B2Q9</accession>